<keyword evidence="3" id="KW-1185">Reference proteome</keyword>
<organism evidence="2 3">
    <name type="scientific">Caenimonas terrae</name>
    <dbReference type="NCBI Taxonomy" id="696074"/>
    <lineage>
        <taxon>Bacteria</taxon>
        <taxon>Pseudomonadati</taxon>
        <taxon>Pseudomonadota</taxon>
        <taxon>Betaproteobacteria</taxon>
        <taxon>Burkholderiales</taxon>
        <taxon>Comamonadaceae</taxon>
        <taxon>Caenimonas</taxon>
    </lineage>
</organism>
<keyword evidence="1" id="KW-0812">Transmembrane</keyword>
<dbReference type="RefSeq" id="WP_376847939.1">
    <property type="nucleotide sequence ID" value="NZ_JBHSMF010000001.1"/>
</dbReference>
<evidence type="ECO:0000256" key="1">
    <source>
        <dbReference type="SAM" id="Phobius"/>
    </source>
</evidence>
<reference evidence="3" key="1">
    <citation type="journal article" date="2019" name="Int. J. Syst. Evol. Microbiol.">
        <title>The Global Catalogue of Microorganisms (GCM) 10K type strain sequencing project: providing services to taxonomists for standard genome sequencing and annotation.</title>
        <authorList>
            <consortium name="The Broad Institute Genomics Platform"/>
            <consortium name="The Broad Institute Genome Sequencing Center for Infectious Disease"/>
            <person name="Wu L."/>
            <person name="Ma J."/>
        </authorList>
    </citation>
    <scope>NUCLEOTIDE SEQUENCE [LARGE SCALE GENOMIC DNA]</scope>
    <source>
        <strain evidence="3">CCUG 57401</strain>
    </source>
</reference>
<protein>
    <submittedName>
        <fullName evidence="2">Uncharacterized protein</fullName>
    </submittedName>
</protein>
<proteinExistence type="predicted"/>
<dbReference type="Proteomes" id="UP001596037">
    <property type="component" value="Unassembled WGS sequence"/>
</dbReference>
<sequence>MSTRSGKLVFLGKLLVAAVAIVALVAVAARQLVPSVTLGERLVYSAAGVIGAMALIILAAICSLQFSQFILRAGGTDPQWFWFQSEPKGLVALREQQAEGKGARDES</sequence>
<comment type="caution">
    <text evidence="2">The sequence shown here is derived from an EMBL/GenBank/DDBJ whole genome shotgun (WGS) entry which is preliminary data.</text>
</comment>
<name>A0ABW0NAA8_9BURK</name>
<keyword evidence="1" id="KW-1133">Transmembrane helix</keyword>
<evidence type="ECO:0000313" key="2">
    <source>
        <dbReference type="EMBL" id="MFC5495902.1"/>
    </source>
</evidence>
<evidence type="ECO:0000313" key="3">
    <source>
        <dbReference type="Proteomes" id="UP001596037"/>
    </source>
</evidence>
<keyword evidence="1" id="KW-0472">Membrane</keyword>
<gene>
    <name evidence="2" type="ORF">ACFPOE_00005</name>
</gene>
<feature type="transmembrane region" description="Helical" evidence="1">
    <location>
        <begin position="44"/>
        <end position="64"/>
    </location>
</feature>
<accession>A0ABW0NAA8</accession>
<dbReference type="EMBL" id="JBHSMF010000001">
    <property type="protein sequence ID" value="MFC5495902.1"/>
    <property type="molecule type" value="Genomic_DNA"/>
</dbReference>